<dbReference type="EMBL" id="BLAY01000088">
    <property type="protein sequence ID" value="GET40337.1"/>
    <property type="molecule type" value="Genomic_DNA"/>
</dbReference>
<sequence>MLVRVDEIGQHERLEQGDGRKGIIFPGDELVLCYGNRYAPDQFEAEVPEDLSPCHLAAAGGIAAKVLSQHVDMEMPTAITPIGLLGD</sequence>
<evidence type="ECO:0000313" key="2">
    <source>
        <dbReference type="Proteomes" id="UP001050975"/>
    </source>
</evidence>
<organism evidence="1 2">
    <name type="scientific">Microseira wollei NIES-4236</name>
    <dbReference type="NCBI Taxonomy" id="2530354"/>
    <lineage>
        <taxon>Bacteria</taxon>
        <taxon>Bacillati</taxon>
        <taxon>Cyanobacteriota</taxon>
        <taxon>Cyanophyceae</taxon>
        <taxon>Oscillatoriophycideae</taxon>
        <taxon>Aerosakkonematales</taxon>
        <taxon>Aerosakkonemataceae</taxon>
        <taxon>Microseira</taxon>
    </lineage>
</organism>
<protein>
    <submittedName>
        <fullName evidence="1">Uncharacterized protein</fullName>
    </submittedName>
</protein>
<comment type="caution">
    <text evidence="1">The sequence shown here is derived from an EMBL/GenBank/DDBJ whole genome shotgun (WGS) entry which is preliminary data.</text>
</comment>
<accession>A0AAV3XBS1</accession>
<dbReference type="Proteomes" id="UP001050975">
    <property type="component" value="Unassembled WGS sequence"/>
</dbReference>
<dbReference type="RefSeq" id="WP_226586178.1">
    <property type="nucleotide sequence ID" value="NZ_BLAY01000088.1"/>
</dbReference>
<dbReference type="AlphaFoldDB" id="A0AAV3XBS1"/>
<reference evidence="1" key="1">
    <citation type="submission" date="2019-10" db="EMBL/GenBank/DDBJ databases">
        <title>Draft genome sequece of Microseira wollei NIES-4236.</title>
        <authorList>
            <person name="Yamaguchi H."/>
            <person name="Suzuki S."/>
            <person name="Kawachi M."/>
        </authorList>
    </citation>
    <scope>NUCLEOTIDE SEQUENCE</scope>
    <source>
        <strain evidence="1">NIES-4236</strain>
    </source>
</reference>
<name>A0AAV3XBS1_9CYAN</name>
<proteinExistence type="predicted"/>
<gene>
    <name evidence="1" type="ORF">MiSe_51460</name>
</gene>
<evidence type="ECO:0000313" key="1">
    <source>
        <dbReference type="EMBL" id="GET40337.1"/>
    </source>
</evidence>
<keyword evidence="2" id="KW-1185">Reference proteome</keyword>